<keyword evidence="1" id="KW-1133">Transmembrane helix</keyword>
<dbReference type="STRING" id="1796497.GCE9029_02807"/>
<keyword evidence="1" id="KW-0472">Membrane</keyword>
<evidence type="ECO:0008006" key="4">
    <source>
        <dbReference type="Google" id="ProtNLM"/>
    </source>
</evidence>
<dbReference type="EMBL" id="FIZX01000002">
    <property type="protein sequence ID" value="CZF81752.1"/>
    <property type="molecule type" value="Genomic_DNA"/>
</dbReference>
<sequence length="185" mass="20944">MNKNKETFKDALRKEFEQKELSEAQLSQLRSLGEPYKSPARLLSSLAAALLLCTSLIIFTGWSQDYQRIAAEIAYNHNSQMQMEVKSDVFDDIQHYLNRLDFSLIASEQLPANVWRIIGGRYCSIDGKIAAQLKVENKENGDVYTLYQAKLPDMLASEKELDSIVVDGVEVKLWKENGLLLGLAK</sequence>
<dbReference type="AlphaFoldDB" id="A0A128F4N5"/>
<gene>
    <name evidence="2" type="ORF">GCE9029_02807</name>
</gene>
<evidence type="ECO:0000256" key="1">
    <source>
        <dbReference type="SAM" id="Phobius"/>
    </source>
</evidence>
<dbReference type="RefSeq" id="WP_062663917.1">
    <property type="nucleotide sequence ID" value="NZ_FIZX01000002.1"/>
</dbReference>
<name>A0A128F4N5_9GAMM</name>
<evidence type="ECO:0000313" key="2">
    <source>
        <dbReference type="EMBL" id="CZF81752.1"/>
    </source>
</evidence>
<keyword evidence="3" id="KW-1185">Reference proteome</keyword>
<organism evidence="2 3">
    <name type="scientific">Grimontia celer</name>
    <dbReference type="NCBI Taxonomy" id="1796497"/>
    <lineage>
        <taxon>Bacteria</taxon>
        <taxon>Pseudomonadati</taxon>
        <taxon>Pseudomonadota</taxon>
        <taxon>Gammaproteobacteria</taxon>
        <taxon>Vibrionales</taxon>
        <taxon>Vibrionaceae</taxon>
        <taxon>Grimontia</taxon>
    </lineage>
</organism>
<protein>
    <recommendedName>
        <fullName evidence="4">DUF3379 domain-containing protein</fullName>
    </recommendedName>
</protein>
<reference evidence="3" key="1">
    <citation type="submission" date="2016-02" db="EMBL/GenBank/DDBJ databases">
        <authorList>
            <person name="Rodrigo-Torres Lidia"/>
            <person name="Arahal R.David."/>
        </authorList>
    </citation>
    <scope>NUCLEOTIDE SEQUENCE [LARGE SCALE GENOMIC DNA]</scope>
    <source>
        <strain evidence="3">CECT 9029</strain>
    </source>
</reference>
<dbReference type="Proteomes" id="UP000071641">
    <property type="component" value="Unassembled WGS sequence"/>
</dbReference>
<accession>A0A128F4N5</accession>
<keyword evidence="1" id="KW-0812">Transmembrane</keyword>
<feature type="transmembrane region" description="Helical" evidence="1">
    <location>
        <begin position="42"/>
        <end position="62"/>
    </location>
</feature>
<dbReference type="OrthoDB" id="6199345at2"/>
<proteinExistence type="predicted"/>
<evidence type="ECO:0000313" key="3">
    <source>
        <dbReference type="Proteomes" id="UP000071641"/>
    </source>
</evidence>